<gene>
    <name evidence="1" type="ORF">CEPIT_LOCUS2253</name>
</gene>
<evidence type="ECO:0000313" key="1">
    <source>
        <dbReference type="EMBL" id="CAH9065192.1"/>
    </source>
</evidence>
<reference evidence="1" key="1">
    <citation type="submission" date="2022-07" db="EMBL/GenBank/DDBJ databases">
        <authorList>
            <person name="Macas J."/>
            <person name="Novak P."/>
            <person name="Neumann P."/>
        </authorList>
    </citation>
    <scope>NUCLEOTIDE SEQUENCE</scope>
</reference>
<evidence type="ECO:0000313" key="2">
    <source>
        <dbReference type="Proteomes" id="UP001152523"/>
    </source>
</evidence>
<comment type="caution">
    <text evidence="1">The sequence shown here is derived from an EMBL/GenBank/DDBJ whole genome shotgun (WGS) entry which is preliminary data.</text>
</comment>
<dbReference type="AlphaFoldDB" id="A0AAV0C4J4"/>
<sequence length="157" mass="17259">MADPSNFGPVLFRHPHPFDHPPLPLNQSHEIPDTFPEVQWSLEPADAPNNPTLSHPSCPFNDVHPFPGQPNAASNTFVDPLLQELLLQECFPDTGVSRSFPEVNGHGAPEYAENPTTSTTAIWPTMALSSPVSICNACMVLREISHTNAFTRKVQIQ</sequence>
<keyword evidence="2" id="KW-1185">Reference proteome</keyword>
<organism evidence="1 2">
    <name type="scientific">Cuscuta epithymum</name>
    <dbReference type="NCBI Taxonomy" id="186058"/>
    <lineage>
        <taxon>Eukaryota</taxon>
        <taxon>Viridiplantae</taxon>
        <taxon>Streptophyta</taxon>
        <taxon>Embryophyta</taxon>
        <taxon>Tracheophyta</taxon>
        <taxon>Spermatophyta</taxon>
        <taxon>Magnoliopsida</taxon>
        <taxon>eudicotyledons</taxon>
        <taxon>Gunneridae</taxon>
        <taxon>Pentapetalae</taxon>
        <taxon>asterids</taxon>
        <taxon>lamiids</taxon>
        <taxon>Solanales</taxon>
        <taxon>Convolvulaceae</taxon>
        <taxon>Cuscuteae</taxon>
        <taxon>Cuscuta</taxon>
        <taxon>Cuscuta subgen. Cuscuta</taxon>
    </lineage>
</organism>
<dbReference type="EMBL" id="CAMAPF010000011">
    <property type="protein sequence ID" value="CAH9065192.1"/>
    <property type="molecule type" value="Genomic_DNA"/>
</dbReference>
<protein>
    <submittedName>
        <fullName evidence="1">Uncharacterized protein</fullName>
    </submittedName>
</protein>
<dbReference type="Proteomes" id="UP001152523">
    <property type="component" value="Unassembled WGS sequence"/>
</dbReference>
<name>A0AAV0C4J4_9ASTE</name>
<proteinExistence type="predicted"/>
<accession>A0AAV0C4J4</accession>